<gene>
    <name evidence="2" type="ORF">ACFFHU_16000</name>
</gene>
<name>A0ABV6NXX9_9ACTN</name>
<accession>A0ABV6NXX9</accession>
<comment type="caution">
    <text evidence="2">The sequence shown here is derived from an EMBL/GenBank/DDBJ whole genome shotgun (WGS) entry which is preliminary data.</text>
</comment>
<dbReference type="InterPro" id="IPR008928">
    <property type="entry name" value="6-hairpin_glycosidase_sf"/>
</dbReference>
<evidence type="ECO:0000313" key="3">
    <source>
        <dbReference type="Proteomes" id="UP001589894"/>
    </source>
</evidence>
<organism evidence="2 3">
    <name type="scientific">Plantactinospora siamensis</name>
    <dbReference type="NCBI Taxonomy" id="555372"/>
    <lineage>
        <taxon>Bacteria</taxon>
        <taxon>Bacillati</taxon>
        <taxon>Actinomycetota</taxon>
        <taxon>Actinomycetes</taxon>
        <taxon>Micromonosporales</taxon>
        <taxon>Micromonosporaceae</taxon>
        <taxon>Plantactinospora</taxon>
    </lineage>
</organism>
<dbReference type="Gene3D" id="1.50.10.10">
    <property type="match status" value="1"/>
</dbReference>
<protein>
    <submittedName>
        <fullName evidence="2">Glycogen debranching N-terminal domain-containing protein</fullName>
    </submittedName>
</protein>
<dbReference type="Proteomes" id="UP001589894">
    <property type="component" value="Unassembled WGS sequence"/>
</dbReference>
<keyword evidence="3" id="KW-1185">Reference proteome</keyword>
<sequence>MNGDLVSILDGNTFVVSDGRGDIEGSPSEPTGLFSLDTRYLSRWVMTLDGQRLTRLSADDLQYYQTRFFLVPGFASHYADAKVSVIRQREIGGTLRERVTILNHDEKPLRCTLRLEAGADFADLFEIKDEALDKKGEYYARVEPDLLRLGYHREHFRRETLISSSEPVRLDEQGLSFELDIEAGGEWSTELLVETKAVGPGGRDLRMGVHAHGPGRGSLGEDLREWLAAAPSVTCECTALTMAYERSLADLAALRFSPLSLAGQALPAAGLPWFMTMFGRDSILTCLQTLGFTPQLSTTCLRILAALQGTRFDDFRDEDPGKILHEFRYGETAAFEDQPHTPYYGAADSTSLFVILLDEYERWSGDVALVRELEFEAREALRWIDEYADLMGNGYVWYERRNTRNGLENQCWKDSWDSISYHDGRLPGFPRATCELQGYAYDA</sequence>
<dbReference type="Pfam" id="PF14742">
    <property type="entry name" value="GDE_N_bis"/>
    <property type="match status" value="1"/>
</dbReference>
<proteinExistence type="predicted"/>
<dbReference type="SUPFAM" id="SSF48208">
    <property type="entry name" value="Six-hairpin glycosidases"/>
    <property type="match status" value="1"/>
</dbReference>
<feature type="non-terminal residue" evidence="2">
    <location>
        <position position="443"/>
    </location>
</feature>
<feature type="domain" description="Putative glycogen debranching enzyme N-terminal" evidence="1">
    <location>
        <begin position="9"/>
        <end position="191"/>
    </location>
</feature>
<evidence type="ECO:0000259" key="1">
    <source>
        <dbReference type="Pfam" id="PF14742"/>
    </source>
</evidence>
<dbReference type="InterPro" id="IPR012341">
    <property type="entry name" value="6hp_glycosidase-like_sf"/>
</dbReference>
<dbReference type="RefSeq" id="WP_377339582.1">
    <property type="nucleotide sequence ID" value="NZ_JBHLUE010000011.1"/>
</dbReference>
<dbReference type="InterPro" id="IPR032856">
    <property type="entry name" value="GDE_N_bis"/>
</dbReference>
<evidence type="ECO:0000313" key="2">
    <source>
        <dbReference type="EMBL" id="MFC0565632.1"/>
    </source>
</evidence>
<reference evidence="2 3" key="1">
    <citation type="submission" date="2024-09" db="EMBL/GenBank/DDBJ databases">
        <authorList>
            <person name="Sun Q."/>
            <person name="Mori K."/>
        </authorList>
    </citation>
    <scope>NUCLEOTIDE SEQUENCE [LARGE SCALE GENOMIC DNA]</scope>
    <source>
        <strain evidence="2 3">TBRC 2205</strain>
    </source>
</reference>
<dbReference type="EMBL" id="JBHLUE010000011">
    <property type="protein sequence ID" value="MFC0565632.1"/>
    <property type="molecule type" value="Genomic_DNA"/>
</dbReference>